<dbReference type="RefSeq" id="WP_179723522.1">
    <property type="nucleotide sequence ID" value="NZ_BAABFH010000001.1"/>
</dbReference>
<protein>
    <submittedName>
        <fullName evidence="1">Uncharacterized protein</fullName>
    </submittedName>
</protein>
<gene>
    <name evidence="1" type="ORF">HNR68_004280</name>
</gene>
<accession>A0A853ASZ8</accession>
<evidence type="ECO:0000313" key="2">
    <source>
        <dbReference type="Proteomes" id="UP000587002"/>
    </source>
</evidence>
<comment type="caution">
    <text evidence="1">The sequence shown here is derived from an EMBL/GenBank/DDBJ whole genome shotgun (WGS) entry which is preliminary data.</text>
</comment>
<organism evidence="1 2">
    <name type="scientific">Saccharopolyspora hordei</name>
    <dbReference type="NCBI Taxonomy" id="1838"/>
    <lineage>
        <taxon>Bacteria</taxon>
        <taxon>Bacillati</taxon>
        <taxon>Actinomycetota</taxon>
        <taxon>Actinomycetes</taxon>
        <taxon>Pseudonocardiales</taxon>
        <taxon>Pseudonocardiaceae</taxon>
        <taxon>Saccharopolyspora</taxon>
    </lineage>
</organism>
<reference evidence="1 2" key="1">
    <citation type="submission" date="2020-07" db="EMBL/GenBank/DDBJ databases">
        <title>Sequencing the genomes of 1000 actinobacteria strains.</title>
        <authorList>
            <person name="Klenk H.-P."/>
        </authorList>
    </citation>
    <scope>NUCLEOTIDE SEQUENCE [LARGE SCALE GENOMIC DNA]</scope>
    <source>
        <strain evidence="1 2">DSM 44065</strain>
    </source>
</reference>
<evidence type="ECO:0000313" key="1">
    <source>
        <dbReference type="EMBL" id="NYI85650.1"/>
    </source>
</evidence>
<sequence length="72" mass="7476">MADNAVAQMTVEQLADTLAGLIESGAGETPVVVNVSDRIVLPVLGTAVKAHKGHSYFEVRAADLTPDEDVTA</sequence>
<name>A0A853ASZ8_9PSEU</name>
<proteinExistence type="predicted"/>
<keyword evidence="2" id="KW-1185">Reference proteome</keyword>
<dbReference type="AlphaFoldDB" id="A0A853ASZ8"/>
<dbReference type="EMBL" id="JACCFJ010000001">
    <property type="protein sequence ID" value="NYI85650.1"/>
    <property type="molecule type" value="Genomic_DNA"/>
</dbReference>
<dbReference type="Proteomes" id="UP000587002">
    <property type="component" value="Unassembled WGS sequence"/>
</dbReference>